<reference evidence="2" key="1">
    <citation type="journal article" date="2004" name="Nature">
        <title>Community structure and metabolism through reconstruction of microbial genomes from the environment.</title>
        <authorList>
            <person name="Tyson G.W."/>
            <person name="Chapman J."/>
            <person name="Hugenholtz P."/>
            <person name="Allen E.E."/>
            <person name="Ram R.J."/>
            <person name="Richardson P.M."/>
            <person name="Solovyev V.V."/>
            <person name="Rubin E.M."/>
            <person name="Rokhsar D.S."/>
            <person name="Banfield J.F."/>
        </authorList>
    </citation>
    <scope>NUCLEOTIDE SEQUENCE [LARGE SCALE GENOMIC DNA]</scope>
</reference>
<reference evidence="2" key="2">
    <citation type="journal article" date="2008" name="PLoS Biol.">
        <title>Population genomic analysis of strain variation in Leptospirillum group II bacteria involved in acid mine drainage formation.</title>
        <authorList>
            <person name="Simmons S.L."/>
            <person name="Dibartolo G."/>
            <person name="Denef V.J."/>
            <person name="Goltsman D.S."/>
            <person name="Thelen M.P."/>
            <person name="Banfield J.F."/>
        </authorList>
    </citation>
    <scope>NUCLEOTIDE SEQUENCE [LARGE SCALE GENOMIC DNA]</scope>
</reference>
<dbReference type="SUPFAM" id="SSF52200">
    <property type="entry name" value="Toll/Interleukin receptor TIR domain"/>
    <property type="match status" value="1"/>
</dbReference>
<sequence length="155" mass="18224">MDQLPKKIFLSHKFVNKDLVREFKKTLEAVGLDPWLDEDEMPAGTALHRGIRDGFRNSCAAVFFITPDFVDEKFIANEINYAMEEKTEKEERFSIITLVFEDPIRKKGIVPKILKQYVWKEPKNYLEAFREIIRALPLKAETNWKWKEISPPDPP</sequence>
<dbReference type="InterPro" id="IPR035897">
    <property type="entry name" value="Toll_tir_struct_dom_sf"/>
</dbReference>
<protein>
    <recommendedName>
        <fullName evidence="1">TIR domain-containing protein</fullName>
    </recommendedName>
</protein>
<gene>
    <name evidence="2" type="ORF">CGL2_11277174</name>
</gene>
<accession>B6AM28</accession>
<evidence type="ECO:0000259" key="1">
    <source>
        <dbReference type="PROSITE" id="PS50104"/>
    </source>
</evidence>
<name>B6AM28_9BACT</name>
<dbReference type="PROSITE" id="PS50104">
    <property type="entry name" value="TIR"/>
    <property type="match status" value="1"/>
</dbReference>
<dbReference type="Gene3D" id="3.40.50.10140">
    <property type="entry name" value="Toll/interleukin-1 receptor homology (TIR) domain"/>
    <property type="match status" value="1"/>
</dbReference>
<evidence type="ECO:0000313" key="2">
    <source>
        <dbReference type="EMBL" id="EDZ39535.1"/>
    </source>
</evidence>
<dbReference type="EMBL" id="DS995259">
    <property type="protein sequence ID" value="EDZ39535.1"/>
    <property type="molecule type" value="Genomic_DNA"/>
</dbReference>
<dbReference type="SMR" id="B6AM28"/>
<proteinExistence type="predicted"/>
<dbReference type="Pfam" id="PF13676">
    <property type="entry name" value="TIR_2"/>
    <property type="match status" value="1"/>
</dbReference>
<dbReference type="SMART" id="SM00255">
    <property type="entry name" value="TIR"/>
    <property type="match status" value="1"/>
</dbReference>
<dbReference type="AlphaFoldDB" id="B6AM28"/>
<feature type="domain" description="TIR" evidence="1">
    <location>
        <begin position="4"/>
        <end position="137"/>
    </location>
</feature>
<dbReference type="InterPro" id="IPR000157">
    <property type="entry name" value="TIR_dom"/>
</dbReference>
<organism evidence="2">
    <name type="scientific">Leptospirillum sp. Group II '5-way CG'</name>
    <dbReference type="NCBI Taxonomy" id="419541"/>
    <lineage>
        <taxon>Bacteria</taxon>
        <taxon>Pseudomonadati</taxon>
        <taxon>Nitrospirota</taxon>
        <taxon>Nitrospiria</taxon>
        <taxon>Nitrospirales</taxon>
        <taxon>Nitrospiraceae</taxon>
        <taxon>Leptospirillum</taxon>
    </lineage>
</organism>
<dbReference type="GO" id="GO:0007165">
    <property type="term" value="P:signal transduction"/>
    <property type="evidence" value="ECO:0007669"/>
    <property type="project" value="InterPro"/>
</dbReference>